<protein>
    <submittedName>
        <fullName evidence="1">Uncharacterized protein</fullName>
    </submittedName>
</protein>
<accession>A0ABZ2GPS9</accession>
<reference evidence="1 2" key="1">
    <citation type="submission" date="2024-01" db="EMBL/GenBank/DDBJ databases">
        <title>Draft genome sequences of nine bacterial species from freshwater ponds near Washington, DC.</title>
        <authorList>
            <person name="Pavloudi C."/>
            <person name="Oliver L."/>
            <person name="Slattery K."/>
            <person name="Lissner G."/>
            <person name="Saw J.H."/>
        </authorList>
    </citation>
    <scope>NUCLEOTIDE SEQUENCE [LARGE SCALE GENOMIC DNA]</scope>
    <source>
        <strain evidence="2">TB1-E2</strain>
    </source>
</reference>
<dbReference type="RefSeq" id="WP_302849533.1">
    <property type="nucleotide sequence ID" value="NZ_CP142523.1"/>
</dbReference>
<organism evidence="1 2">
    <name type="scientific">Janthinobacterium aestuarii</name>
    <dbReference type="NCBI Taxonomy" id="2985511"/>
    <lineage>
        <taxon>Bacteria</taxon>
        <taxon>Pseudomonadati</taxon>
        <taxon>Pseudomonadota</taxon>
        <taxon>Betaproteobacteria</taxon>
        <taxon>Burkholderiales</taxon>
        <taxon>Oxalobacteraceae</taxon>
        <taxon>Janthinobacterium</taxon>
    </lineage>
</organism>
<sequence>MNEMAFRHAVKAGVARRFIPAAVPADYERYMTAGNAAKSNPHPA</sequence>
<dbReference type="Proteomes" id="UP001373909">
    <property type="component" value="Chromosome"/>
</dbReference>
<gene>
    <name evidence="1" type="ORF">OPV09_25600</name>
</gene>
<proteinExistence type="predicted"/>
<evidence type="ECO:0000313" key="1">
    <source>
        <dbReference type="EMBL" id="WWO46034.1"/>
    </source>
</evidence>
<dbReference type="EMBL" id="CP142523">
    <property type="protein sequence ID" value="WWO46034.1"/>
    <property type="molecule type" value="Genomic_DNA"/>
</dbReference>
<evidence type="ECO:0000313" key="2">
    <source>
        <dbReference type="Proteomes" id="UP001373909"/>
    </source>
</evidence>
<keyword evidence="2" id="KW-1185">Reference proteome</keyword>
<name>A0ABZ2GPS9_9BURK</name>